<accession>A0A366DUQ6</accession>
<dbReference type="Pfam" id="PF06912">
    <property type="entry name" value="DUF1275"/>
    <property type="match status" value="1"/>
</dbReference>
<feature type="transmembrane region" description="Helical" evidence="1">
    <location>
        <begin position="95"/>
        <end position="113"/>
    </location>
</feature>
<dbReference type="RefSeq" id="WP_113945241.1">
    <property type="nucleotide sequence ID" value="NZ_JBHEEG010000007.1"/>
</dbReference>
<dbReference type="AlphaFoldDB" id="A0A366DUQ6"/>
<evidence type="ECO:0000313" key="2">
    <source>
        <dbReference type="EMBL" id="RBO92938.1"/>
    </source>
</evidence>
<keyword evidence="1" id="KW-0472">Membrane</keyword>
<feature type="transmembrane region" description="Helical" evidence="1">
    <location>
        <begin position="198"/>
        <end position="216"/>
    </location>
</feature>
<dbReference type="OrthoDB" id="885342at2"/>
<dbReference type="Proteomes" id="UP000252893">
    <property type="component" value="Unassembled WGS sequence"/>
</dbReference>
<evidence type="ECO:0000313" key="3">
    <source>
        <dbReference type="Proteomes" id="UP000252893"/>
    </source>
</evidence>
<name>A0A366DUQ6_9HYPH</name>
<proteinExistence type="predicted"/>
<dbReference type="PANTHER" id="PTHR37314:SF4">
    <property type="entry name" value="UPF0700 TRANSMEMBRANE PROTEIN YOAK"/>
    <property type="match status" value="1"/>
</dbReference>
<keyword evidence="3" id="KW-1185">Reference proteome</keyword>
<sequence>MTPPVRLLSGLVLTAIAGFIDALAFIELGGYFASFMSGNTTQLGLAMSGPDGRATQLLGGQNLLMPLVLIGLFFGGAFFASFISVRETRWYSGRVVVLIIVLLLSALFLNQIPQLTPMPVALLAAAMGAQNAVFKPFGAARLGTTFVTGTIYNAANDLAKGLRGYAPRRRWLQHVYVWLSLVFGAASGAILYNLIGLWSLLLPVSVLFVILCIVRLRKPEFIS</sequence>
<comment type="caution">
    <text evidence="2">The sequence shown here is derived from an EMBL/GenBank/DDBJ whole genome shotgun (WGS) entry which is preliminary data.</text>
</comment>
<dbReference type="PANTHER" id="PTHR37314">
    <property type="entry name" value="SLR0142 PROTEIN"/>
    <property type="match status" value="1"/>
</dbReference>
<organism evidence="2 3">
    <name type="scientific">Pseudochrobactrum asaccharolyticum</name>
    <dbReference type="NCBI Taxonomy" id="354351"/>
    <lineage>
        <taxon>Bacteria</taxon>
        <taxon>Pseudomonadati</taxon>
        <taxon>Pseudomonadota</taxon>
        <taxon>Alphaproteobacteria</taxon>
        <taxon>Hyphomicrobiales</taxon>
        <taxon>Brucellaceae</taxon>
        <taxon>Pseudochrobactrum</taxon>
    </lineage>
</organism>
<keyword evidence="1" id="KW-0812">Transmembrane</keyword>
<dbReference type="InterPro" id="IPR010699">
    <property type="entry name" value="DUF1275"/>
</dbReference>
<reference evidence="2 3" key="1">
    <citation type="submission" date="2018-06" db="EMBL/GenBank/DDBJ databases">
        <title>Genomic Encyclopedia of Type Strains, Phase IV (KMG-IV): sequencing the most valuable type-strain genomes for metagenomic binning, comparative biology and taxonomic classification.</title>
        <authorList>
            <person name="Goeker M."/>
        </authorList>
    </citation>
    <scope>NUCLEOTIDE SEQUENCE [LARGE SCALE GENOMIC DNA]</scope>
    <source>
        <strain evidence="2 3">DSM 25619</strain>
    </source>
</reference>
<feature type="transmembrane region" description="Helical" evidence="1">
    <location>
        <begin position="133"/>
        <end position="155"/>
    </location>
</feature>
<evidence type="ECO:0000256" key="1">
    <source>
        <dbReference type="SAM" id="Phobius"/>
    </source>
</evidence>
<feature type="transmembrane region" description="Helical" evidence="1">
    <location>
        <begin position="175"/>
        <end position="192"/>
    </location>
</feature>
<protein>
    <submittedName>
        <fullName evidence="2">Uncharacterized membrane protein YoaK (UPF0700 family)</fullName>
    </submittedName>
</protein>
<keyword evidence="1" id="KW-1133">Transmembrane helix</keyword>
<feature type="transmembrane region" description="Helical" evidence="1">
    <location>
        <begin position="63"/>
        <end position="83"/>
    </location>
</feature>
<dbReference type="EMBL" id="QNRH01000006">
    <property type="protein sequence ID" value="RBO92938.1"/>
    <property type="molecule type" value="Genomic_DNA"/>
</dbReference>
<gene>
    <name evidence="2" type="ORF">DFR47_10617</name>
</gene>